<dbReference type="Gene3D" id="3.30.160.60">
    <property type="entry name" value="Classic Zinc Finger"/>
    <property type="match status" value="4"/>
</dbReference>
<dbReference type="InterPro" id="IPR013087">
    <property type="entry name" value="Znf_C2H2_type"/>
</dbReference>
<dbReference type="GeneID" id="107101985"/>
<protein>
    <submittedName>
        <fullName evidence="11">Gastrula zinc finger protein 5-1-like</fullName>
    </submittedName>
</protein>
<evidence type="ECO:0000259" key="10">
    <source>
        <dbReference type="PROSITE" id="PS50157"/>
    </source>
</evidence>
<evidence type="ECO:0000256" key="3">
    <source>
        <dbReference type="ARBA" id="ARBA00022737"/>
    </source>
</evidence>
<keyword evidence="12" id="KW-1185">Reference proteome</keyword>
<dbReference type="Pfam" id="PF13912">
    <property type="entry name" value="zf-C2H2_6"/>
    <property type="match status" value="1"/>
</dbReference>
<evidence type="ECO:0000313" key="12">
    <source>
        <dbReference type="Proteomes" id="UP000265020"/>
    </source>
</evidence>
<accession>A0A3Q2DWH5</accession>
<dbReference type="SMART" id="SM00355">
    <property type="entry name" value="ZnF_C2H2"/>
    <property type="match status" value="4"/>
</dbReference>
<name>A0A3Q2DWH5_CYPVA</name>
<evidence type="ECO:0000256" key="9">
    <source>
        <dbReference type="SAM" id="MobiDB-lite"/>
    </source>
</evidence>
<dbReference type="FunFam" id="3.30.160.60:FF:001927">
    <property type="entry name" value="Zinc finger protein 1184"/>
    <property type="match status" value="1"/>
</dbReference>
<dbReference type="FunFam" id="3.30.160.60:FF:002343">
    <property type="entry name" value="Zinc finger protein 33A"/>
    <property type="match status" value="2"/>
</dbReference>
<evidence type="ECO:0000256" key="5">
    <source>
        <dbReference type="ARBA" id="ARBA00022833"/>
    </source>
</evidence>
<dbReference type="AlphaFoldDB" id="A0A3Q2DWH5"/>
<feature type="domain" description="C2H2-type" evidence="10">
    <location>
        <begin position="378"/>
        <end position="404"/>
    </location>
</feature>
<dbReference type="SUPFAM" id="SSF57667">
    <property type="entry name" value="beta-beta-alpha zinc fingers"/>
    <property type="match status" value="2"/>
</dbReference>
<dbReference type="InterPro" id="IPR050331">
    <property type="entry name" value="Zinc_finger"/>
</dbReference>
<sequence length="404" mass="44480">MLTSILPSPRETKNLTSVECFNSPSGMSFPSAFSAQVAAIMDALAKAAAAEISMLLEEGSVALRLEVSRRDSEIQELRSSLKRMDAELQKAQEAAARRATAEKQVQTQEPWREIKEHETDGAYPEEQPAASLCEPHISPAVKQEVELHFDETAEHAARDAANGGDPVWPACDVFENSSVALQQQIFPSNVEEYPSSRDVQSSYPSSATEGADDCFTLPIKAEISALPESGYTDTLHGGVIQGDCMESAGPSAALPHAQESTAGASGANEENINNKINSRPKRLMTAWRANQSVYICSVCNKGFLRLSQLEEHKSSHQSSKPFRCLECGKSFTQKTRLKTHQRVHTGERPFSCSICGKRFSRQDNCMRHERFHSGLKPFSCRQCGKSFTVLGNLKIHQVIHLRGR</sequence>
<reference evidence="11" key="1">
    <citation type="submission" date="2025-08" db="UniProtKB">
        <authorList>
            <consortium name="Ensembl"/>
        </authorList>
    </citation>
    <scope>IDENTIFICATION</scope>
</reference>
<dbReference type="GO" id="GO:0010468">
    <property type="term" value="P:regulation of gene expression"/>
    <property type="evidence" value="ECO:0007669"/>
    <property type="project" value="TreeGrafter"/>
</dbReference>
<dbReference type="GO" id="GO:0008270">
    <property type="term" value="F:zinc ion binding"/>
    <property type="evidence" value="ECO:0007669"/>
    <property type="project" value="UniProtKB-KW"/>
</dbReference>
<dbReference type="Proteomes" id="UP000265020">
    <property type="component" value="Unassembled WGS sequence"/>
</dbReference>
<dbReference type="GeneTree" id="ENSGT01150000286958"/>
<dbReference type="KEGG" id="cvg:107101985"/>
<dbReference type="Ensembl" id="ENSCVAT00000007176.1">
    <property type="protein sequence ID" value="ENSCVAP00000023269.1"/>
    <property type="gene ID" value="ENSCVAG00000006485.1"/>
</dbReference>
<dbReference type="RefSeq" id="XP_015256580.1">
    <property type="nucleotide sequence ID" value="XM_015401094.1"/>
</dbReference>
<feature type="domain" description="C2H2-type" evidence="10">
    <location>
        <begin position="294"/>
        <end position="321"/>
    </location>
</feature>
<feature type="domain" description="C2H2-type" evidence="10">
    <location>
        <begin position="350"/>
        <end position="377"/>
    </location>
</feature>
<proteinExistence type="predicted"/>
<feature type="coiled-coil region" evidence="8">
    <location>
        <begin position="74"/>
        <end position="104"/>
    </location>
</feature>
<dbReference type="GO" id="GO:0005634">
    <property type="term" value="C:nucleus"/>
    <property type="evidence" value="ECO:0007669"/>
    <property type="project" value="UniProtKB-SubCell"/>
</dbReference>
<dbReference type="PROSITE" id="PS50157">
    <property type="entry name" value="ZINC_FINGER_C2H2_2"/>
    <property type="match status" value="4"/>
</dbReference>
<keyword evidence="5" id="KW-0862">Zinc</keyword>
<feature type="domain" description="C2H2-type" evidence="10">
    <location>
        <begin position="322"/>
        <end position="349"/>
    </location>
</feature>
<evidence type="ECO:0000313" key="11">
    <source>
        <dbReference type="Ensembl" id="ENSCVAP00000023269.1"/>
    </source>
</evidence>
<keyword evidence="3" id="KW-0677">Repeat</keyword>
<keyword evidence="8" id="KW-0175">Coiled coil</keyword>
<dbReference type="InterPro" id="IPR036236">
    <property type="entry name" value="Znf_C2H2_sf"/>
</dbReference>
<evidence type="ECO:0000256" key="8">
    <source>
        <dbReference type="SAM" id="Coils"/>
    </source>
</evidence>
<feature type="region of interest" description="Disordered" evidence="9">
    <location>
        <begin position="249"/>
        <end position="272"/>
    </location>
</feature>
<keyword evidence="4 7" id="KW-0863">Zinc-finger</keyword>
<organism evidence="11 12">
    <name type="scientific">Cyprinodon variegatus</name>
    <name type="common">Sheepshead minnow</name>
    <dbReference type="NCBI Taxonomy" id="28743"/>
    <lineage>
        <taxon>Eukaryota</taxon>
        <taxon>Metazoa</taxon>
        <taxon>Chordata</taxon>
        <taxon>Craniata</taxon>
        <taxon>Vertebrata</taxon>
        <taxon>Euteleostomi</taxon>
        <taxon>Actinopterygii</taxon>
        <taxon>Neopterygii</taxon>
        <taxon>Teleostei</taxon>
        <taxon>Neoteleostei</taxon>
        <taxon>Acanthomorphata</taxon>
        <taxon>Ovalentaria</taxon>
        <taxon>Atherinomorphae</taxon>
        <taxon>Cyprinodontiformes</taxon>
        <taxon>Cyprinodontidae</taxon>
        <taxon>Cyprinodon</taxon>
    </lineage>
</organism>
<evidence type="ECO:0000256" key="6">
    <source>
        <dbReference type="ARBA" id="ARBA00023242"/>
    </source>
</evidence>
<comment type="subcellular location">
    <subcellularLocation>
        <location evidence="1">Nucleus</location>
    </subcellularLocation>
</comment>
<dbReference type="PANTHER" id="PTHR16515">
    <property type="entry name" value="PR DOMAIN ZINC FINGER PROTEIN"/>
    <property type="match status" value="1"/>
</dbReference>
<keyword evidence="6" id="KW-0539">Nucleus</keyword>
<evidence type="ECO:0000256" key="1">
    <source>
        <dbReference type="ARBA" id="ARBA00004123"/>
    </source>
</evidence>
<feature type="compositionally biased region" description="Polar residues" evidence="9">
    <location>
        <begin position="258"/>
        <end position="272"/>
    </location>
</feature>
<dbReference type="PROSITE" id="PS00028">
    <property type="entry name" value="ZINC_FINGER_C2H2_1"/>
    <property type="match status" value="4"/>
</dbReference>
<evidence type="ECO:0000256" key="2">
    <source>
        <dbReference type="ARBA" id="ARBA00022723"/>
    </source>
</evidence>
<dbReference type="PANTHER" id="PTHR16515:SF49">
    <property type="entry name" value="GASTRULA ZINC FINGER PROTEIN XLCGF49.1-LIKE-RELATED"/>
    <property type="match status" value="1"/>
</dbReference>
<keyword evidence="2" id="KW-0479">Metal-binding</keyword>
<evidence type="ECO:0000256" key="4">
    <source>
        <dbReference type="ARBA" id="ARBA00022771"/>
    </source>
</evidence>
<dbReference type="OrthoDB" id="8922241at2759"/>
<reference evidence="11" key="2">
    <citation type="submission" date="2025-09" db="UniProtKB">
        <authorList>
            <consortium name="Ensembl"/>
        </authorList>
    </citation>
    <scope>IDENTIFICATION</scope>
</reference>
<dbReference type="Pfam" id="PF00096">
    <property type="entry name" value="zf-C2H2"/>
    <property type="match status" value="3"/>
</dbReference>
<evidence type="ECO:0000256" key="7">
    <source>
        <dbReference type="PROSITE-ProRule" id="PRU00042"/>
    </source>
</evidence>
<dbReference type="OMA" id="MNVWRAN"/>